<evidence type="ECO:0000313" key="4">
    <source>
        <dbReference type="Proteomes" id="UP001217417"/>
    </source>
</evidence>
<dbReference type="AlphaFoldDB" id="A0AAD7QRA7"/>
<evidence type="ECO:0000256" key="1">
    <source>
        <dbReference type="ARBA" id="ARBA00022801"/>
    </source>
</evidence>
<sequence length="310" mass="35183">MAPSYSNSKTAATTSVTEIFPTRKDVAIFSDFDGTIFMQDTGHILFDRHGCGAEHRKRLDQQIHTGERSFREVSEEMWGSLNVPFDESMRAMKEHLVIDPDFADFHDFCIREGVAFNVISAGLKPVLRGVLNEFLGHHSSRRIDIISNEAEIAEDGSQWKPIWRHDSHLGHDKSLSVKECRAQLRKQLPGNRNPLVIFVGDGVSDLPAAREADVLFARAGLRLEEYCKEHNIEYIPFDTFADIEREVLRILDSGDLERYKKPHNRTPQSSSFGRQKFFGSGVDTRKARRAEKGHMSPISARFNKGVTIVQ</sequence>
<dbReference type="GeneID" id="80883052"/>
<dbReference type="EMBL" id="JARPMG010000006">
    <property type="protein sequence ID" value="KAJ8100084.1"/>
    <property type="molecule type" value="Genomic_DNA"/>
</dbReference>
<comment type="caution">
    <text evidence="3">The sequence shown here is derived from an EMBL/GenBank/DDBJ whole genome shotgun (WGS) entry which is preliminary data.</text>
</comment>
<reference evidence="3" key="1">
    <citation type="submission" date="2023-03" db="EMBL/GenBank/DDBJ databases">
        <title>Near-Complete genome sequence of Lipomyces tetrasporous NRRL Y-64009, an oleaginous yeast capable of growing on lignocellulosic hydrolysates.</title>
        <authorList>
            <consortium name="Lawrence Berkeley National Laboratory"/>
            <person name="Jagtap S.S."/>
            <person name="Liu J.-J."/>
            <person name="Walukiewicz H.E."/>
            <person name="Pangilinan J."/>
            <person name="Lipzen A."/>
            <person name="Ahrendt S."/>
            <person name="Koriabine M."/>
            <person name="Cobaugh K."/>
            <person name="Salamov A."/>
            <person name="Yoshinaga Y."/>
            <person name="Ng V."/>
            <person name="Daum C."/>
            <person name="Grigoriev I.V."/>
            <person name="Slininger P.J."/>
            <person name="Dien B.S."/>
            <person name="Jin Y.-S."/>
            <person name="Rao C.V."/>
        </authorList>
    </citation>
    <scope>NUCLEOTIDE SEQUENCE</scope>
    <source>
        <strain evidence="3">NRRL Y-64009</strain>
    </source>
</reference>
<dbReference type="InterPro" id="IPR050849">
    <property type="entry name" value="HAD-like_hydrolase_phosphatase"/>
</dbReference>
<gene>
    <name evidence="3" type="ORF">POJ06DRAFT_255352</name>
</gene>
<proteinExistence type="predicted"/>
<dbReference type="RefSeq" id="XP_056043534.1">
    <property type="nucleotide sequence ID" value="XM_056187886.1"/>
</dbReference>
<accession>A0AAD7QRA7</accession>
<evidence type="ECO:0000256" key="2">
    <source>
        <dbReference type="SAM" id="MobiDB-lite"/>
    </source>
</evidence>
<protein>
    <submittedName>
        <fullName evidence="3">HAD-like domain-containing protein</fullName>
    </submittedName>
</protein>
<dbReference type="Gene3D" id="3.90.1470.20">
    <property type="match status" value="1"/>
</dbReference>
<dbReference type="SUPFAM" id="SSF56784">
    <property type="entry name" value="HAD-like"/>
    <property type="match status" value="1"/>
</dbReference>
<dbReference type="InterPro" id="IPR023214">
    <property type="entry name" value="HAD_sf"/>
</dbReference>
<evidence type="ECO:0000313" key="3">
    <source>
        <dbReference type="EMBL" id="KAJ8100084.1"/>
    </source>
</evidence>
<dbReference type="NCBIfam" id="TIGR01488">
    <property type="entry name" value="HAD-SF-IB"/>
    <property type="match status" value="1"/>
</dbReference>
<organism evidence="3 4">
    <name type="scientific">Lipomyces tetrasporus</name>
    <dbReference type="NCBI Taxonomy" id="54092"/>
    <lineage>
        <taxon>Eukaryota</taxon>
        <taxon>Fungi</taxon>
        <taxon>Dikarya</taxon>
        <taxon>Ascomycota</taxon>
        <taxon>Saccharomycotina</taxon>
        <taxon>Lipomycetes</taxon>
        <taxon>Lipomycetales</taxon>
        <taxon>Lipomycetaceae</taxon>
        <taxon>Lipomyces</taxon>
    </lineage>
</organism>
<dbReference type="PANTHER" id="PTHR28181">
    <property type="entry name" value="UPF0655 PROTEIN YCR015C"/>
    <property type="match status" value="1"/>
</dbReference>
<dbReference type="Pfam" id="PF12710">
    <property type="entry name" value="HAD"/>
    <property type="match status" value="1"/>
</dbReference>
<dbReference type="PANTHER" id="PTHR28181:SF2">
    <property type="entry name" value="PHOSPHORIC MONOESTER HYDROLASE"/>
    <property type="match status" value="1"/>
</dbReference>
<dbReference type="InterPro" id="IPR036412">
    <property type="entry name" value="HAD-like_sf"/>
</dbReference>
<dbReference type="GO" id="GO:0016791">
    <property type="term" value="F:phosphatase activity"/>
    <property type="evidence" value="ECO:0007669"/>
    <property type="project" value="InterPro"/>
</dbReference>
<feature type="region of interest" description="Disordered" evidence="2">
    <location>
        <begin position="258"/>
        <end position="278"/>
    </location>
</feature>
<dbReference type="Proteomes" id="UP001217417">
    <property type="component" value="Unassembled WGS sequence"/>
</dbReference>
<keyword evidence="1" id="KW-0378">Hydrolase</keyword>
<keyword evidence="4" id="KW-1185">Reference proteome</keyword>
<dbReference type="NCBIfam" id="TIGR01489">
    <property type="entry name" value="DKMTPPase-SF"/>
    <property type="match status" value="1"/>
</dbReference>
<name>A0AAD7QRA7_9ASCO</name>
<dbReference type="Gene3D" id="3.40.50.1000">
    <property type="entry name" value="HAD superfamily/HAD-like"/>
    <property type="match status" value="1"/>
</dbReference>
<dbReference type="InterPro" id="IPR006384">
    <property type="entry name" value="HAD_hydro_PyrdxlP_Pase-like"/>
</dbReference>